<dbReference type="EMBL" id="KE747824">
    <property type="protein sequence ID" value="RMZ70447.1"/>
    <property type="molecule type" value="Genomic_DNA"/>
</dbReference>
<organism evidence="2 3">
    <name type="scientific">Pyrenophora seminiperda CCB06</name>
    <dbReference type="NCBI Taxonomy" id="1302712"/>
    <lineage>
        <taxon>Eukaryota</taxon>
        <taxon>Fungi</taxon>
        <taxon>Dikarya</taxon>
        <taxon>Ascomycota</taxon>
        <taxon>Pezizomycotina</taxon>
        <taxon>Dothideomycetes</taxon>
        <taxon>Pleosporomycetidae</taxon>
        <taxon>Pleosporales</taxon>
        <taxon>Pleosporineae</taxon>
        <taxon>Pleosporaceae</taxon>
        <taxon>Pyrenophora</taxon>
    </lineage>
</organism>
<protein>
    <submittedName>
        <fullName evidence="2">Tyrosyl-dna phosphodiesterase domain containing</fullName>
    </submittedName>
</protein>
<dbReference type="Gene3D" id="3.80.10.10">
    <property type="entry name" value="Ribonuclease Inhibitor"/>
    <property type="match status" value="1"/>
</dbReference>
<evidence type="ECO:0000256" key="1">
    <source>
        <dbReference type="SAM" id="MobiDB-lite"/>
    </source>
</evidence>
<name>A0A3M7M7I3_9PLEO</name>
<dbReference type="AlphaFoldDB" id="A0A3M7M7I3"/>
<keyword evidence="3" id="KW-1185">Reference proteome</keyword>
<feature type="compositionally biased region" description="Low complexity" evidence="1">
    <location>
        <begin position="327"/>
        <end position="355"/>
    </location>
</feature>
<evidence type="ECO:0000313" key="3">
    <source>
        <dbReference type="Proteomes" id="UP000265663"/>
    </source>
</evidence>
<dbReference type="OrthoDB" id="5311681at2759"/>
<dbReference type="SUPFAM" id="SSF52047">
    <property type="entry name" value="RNI-like"/>
    <property type="match status" value="1"/>
</dbReference>
<feature type="region of interest" description="Disordered" evidence="1">
    <location>
        <begin position="317"/>
        <end position="356"/>
    </location>
</feature>
<gene>
    <name evidence="2" type="ORF">GMOD_00000538</name>
</gene>
<accession>A0A3M7M7I3</accession>
<dbReference type="Proteomes" id="UP000265663">
    <property type="component" value="Unassembled WGS sequence"/>
</dbReference>
<reference evidence="2 3" key="1">
    <citation type="journal article" date="2014" name="PLoS ONE">
        <title>De novo Genome Assembly of the Fungal Plant Pathogen Pyrenophora semeniperda.</title>
        <authorList>
            <person name="Soliai M.M."/>
            <person name="Meyer S.E."/>
            <person name="Udall J.A."/>
            <person name="Elzinga D.E."/>
            <person name="Hermansen R.A."/>
            <person name="Bodily P.M."/>
            <person name="Hart A.A."/>
            <person name="Coleman C.E."/>
        </authorList>
    </citation>
    <scope>NUCLEOTIDE SEQUENCE [LARGE SCALE GENOMIC DNA]</scope>
    <source>
        <strain evidence="2 3">CCB06</strain>
        <tissue evidence="2">Mycelium</tissue>
    </source>
</reference>
<proteinExistence type="predicted"/>
<sequence>MYLDDVGDLARVTRTSRLLYYMMLPRLYEHVTLHSYSEIRYIDGRPEGYGNGSPFAMGLNTLISRNFGNYIQSFRVRGDWREHDADDYKQGRVPDNSMVLQIVLRAALDKMKNLKVFAWELNTPPLQTVYQGLVDKTSLTSLTIRCQIRRTPRPTTIISPLPNLTTLVVYNIDPLCYPDDISLLVLGSKKLQNLKLHWSPRMRAAGEESVNLMSIFGRCVAAKYSIQVKRMAIYNLYTRFSSDDLTNVIDNEYTTEATVINSMGASDAVTVFTDASWRVHGTPQTPPNLKMLRTDHVDKEGVRVLSTIKGMERIYNVSRRNKDSSRADSTATTPTSPPTNTTSTPYTPASTSPNNMPITIAEKECRSLGSGYIAAIQTNHRSIRHLLLSDLWVLSDETLFSLSKALPDLEQFGFACAFPSLETLRQIVAFMPKLTALRILINPSNEVVTMNFDVTDMDLHTFAIATDIGI</sequence>
<evidence type="ECO:0000313" key="2">
    <source>
        <dbReference type="EMBL" id="RMZ70447.1"/>
    </source>
</evidence>
<dbReference type="InterPro" id="IPR032675">
    <property type="entry name" value="LRR_dom_sf"/>
</dbReference>